<proteinExistence type="predicted"/>
<organism evidence="1 2">
    <name type="scientific">Streptomyces caeruleatus</name>
    <dbReference type="NCBI Taxonomy" id="661399"/>
    <lineage>
        <taxon>Bacteria</taxon>
        <taxon>Bacillati</taxon>
        <taxon>Actinomycetota</taxon>
        <taxon>Actinomycetes</taxon>
        <taxon>Kitasatosporales</taxon>
        <taxon>Streptomycetaceae</taxon>
        <taxon>Streptomyces</taxon>
    </lineage>
</organism>
<sequence length="122" mass="13371">MGWDVINLNKLAKNFRFADLLAKRGSTRVLVQVKGTTTGEGMFGALPEPARALHALAGHLEVHAVYALVRLARSGPEIRFGSAEDAAALADQRIADYPGTLRYHLYVSDFEHTAEDLQELLP</sequence>
<protein>
    <submittedName>
        <fullName evidence="1">Uncharacterized protein</fullName>
    </submittedName>
</protein>
<keyword evidence="2" id="KW-1185">Reference proteome</keyword>
<comment type="caution">
    <text evidence="1">The sequence shown here is derived from an EMBL/GenBank/DDBJ whole genome shotgun (WGS) entry which is preliminary data.</text>
</comment>
<evidence type="ECO:0000313" key="1">
    <source>
        <dbReference type="EMBL" id="KUN90392.1"/>
    </source>
</evidence>
<dbReference type="STRING" id="661399.AQJ67_44305"/>
<gene>
    <name evidence="1" type="ORF">AQJ67_44305</name>
</gene>
<dbReference type="EMBL" id="LMWY01000100">
    <property type="protein sequence ID" value="KUN90392.1"/>
    <property type="molecule type" value="Genomic_DNA"/>
</dbReference>
<evidence type="ECO:0000313" key="2">
    <source>
        <dbReference type="Proteomes" id="UP000053429"/>
    </source>
</evidence>
<name>A0A101TDJ5_9ACTN</name>
<reference evidence="1 2" key="1">
    <citation type="submission" date="2015-10" db="EMBL/GenBank/DDBJ databases">
        <title>Draft genome sequence of Streptomyces caeruleatus NRRL B-24802, type strain for the species Streptomyces caeruleatus.</title>
        <authorList>
            <person name="Ruckert C."/>
            <person name="Winkler A."/>
            <person name="Kalinowski J."/>
            <person name="Kampfer P."/>
            <person name="Glaeser S."/>
        </authorList>
    </citation>
    <scope>NUCLEOTIDE SEQUENCE [LARGE SCALE GENOMIC DNA]</scope>
    <source>
        <strain evidence="1 2">NRRL B-24802</strain>
    </source>
</reference>
<accession>A0A101TDJ5</accession>
<dbReference type="AlphaFoldDB" id="A0A101TDJ5"/>
<dbReference type="Proteomes" id="UP000053429">
    <property type="component" value="Unassembled WGS sequence"/>
</dbReference>